<dbReference type="VEuPathDB" id="FungiDB:PSTT_06859"/>
<evidence type="ECO:0000313" key="2">
    <source>
        <dbReference type="Proteomes" id="UP000238274"/>
    </source>
</evidence>
<dbReference type="Proteomes" id="UP000238274">
    <property type="component" value="Unassembled WGS sequence"/>
</dbReference>
<dbReference type="AlphaFoldDB" id="A0A2S4UL86"/>
<comment type="caution">
    <text evidence="1">The sequence shown here is derived from an EMBL/GenBank/DDBJ whole genome shotgun (WGS) entry which is preliminary data.</text>
</comment>
<name>A0A2S4UL86_9BASI</name>
<dbReference type="EMBL" id="PKSM01000311">
    <property type="protein sequence ID" value="POV98072.1"/>
    <property type="molecule type" value="Genomic_DNA"/>
</dbReference>
<evidence type="ECO:0000313" key="1">
    <source>
        <dbReference type="EMBL" id="POV98072.1"/>
    </source>
</evidence>
<accession>A0A2S4UL86</accession>
<dbReference type="VEuPathDB" id="FungiDB:PSHT_14227"/>
<gene>
    <name evidence="1" type="ORF">PSHT_14227</name>
</gene>
<proteinExistence type="predicted"/>
<sequence length="157" mass="16561">MGQMQSTLMSGSMSSTVAYQSMQRLAQSLQIAMTQATACTSCFAGQGSQFASVASTTFNQFTRFISQMQGAFGGQICTRKSSHQLIRDSSYRPLASPLCALALAQLGNTFQSFFQHASSFSTGSSSSSLSSMISPNFLPVIQNIIPGIGGSLNLLGL</sequence>
<reference evidence="1 2" key="1">
    <citation type="submission" date="2017-12" db="EMBL/GenBank/DDBJ databases">
        <title>Gene loss provides genomic basis for host adaptation in cereal stripe rust fungi.</title>
        <authorList>
            <person name="Xia C."/>
        </authorList>
    </citation>
    <scope>NUCLEOTIDE SEQUENCE [LARGE SCALE GENOMIC DNA]</scope>
    <source>
        <strain evidence="1 2">93TX-2</strain>
    </source>
</reference>
<keyword evidence="2" id="KW-1185">Reference proteome</keyword>
<organism evidence="1 2">
    <name type="scientific">Puccinia striiformis</name>
    <dbReference type="NCBI Taxonomy" id="27350"/>
    <lineage>
        <taxon>Eukaryota</taxon>
        <taxon>Fungi</taxon>
        <taxon>Dikarya</taxon>
        <taxon>Basidiomycota</taxon>
        <taxon>Pucciniomycotina</taxon>
        <taxon>Pucciniomycetes</taxon>
        <taxon>Pucciniales</taxon>
        <taxon>Pucciniaceae</taxon>
        <taxon>Puccinia</taxon>
    </lineage>
</organism>
<dbReference type="OrthoDB" id="10678864at2759"/>
<reference evidence="2" key="3">
    <citation type="journal article" date="2018" name="Mol. Plant Microbe Interact.">
        <title>Genome sequence resources for the wheat stripe rust pathogen (Puccinia striiformis f. sp. tritici) and the barley stripe rust pathogen (Puccinia striiformis f. sp. hordei).</title>
        <authorList>
            <person name="Xia C."/>
            <person name="Wang M."/>
            <person name="Yin C."/>
            <person name="Cornejo O.E."/>
            <person name="Hulbert S.H."/>
            <person name="Chen X."/>
        </authorList>
    </citation>
    <scope>NUCLEOTIDE SEQUENCE [LARGE SCALE GENOMIC DNA]</scope>
    <source>
        <strain evidence="2">93TX-2</strain>
    </source>
</reference>
<reference evidence="2" key="2">
    <citation type="journal article" date="2018" name="BMC Genomics">
        <title>Genomic insights into host adaptation between the wheat stripe rust pathogen (Puccinia striiformis f. sp. tritici) and the barley stripe rust pathogen (Puccinia striiformis f. sp. hordei).</title>
        <authorList>
            <person name="Xia C."/>
            <person name="Wang M."/>
            <person name="Yin C."/>
            <person name="Cornejo O.E."/>
            <person name="Hulbert S.H."/>
            <person name="Chen X."/>
        </authorList>
    </citation>
    <scope>NUCLEOTIDE SEQUENCE [LARGE SCALE GENOMIC DNA]</scope>
    <source>
        <strain evidence="2">93TX-2</strain>
    </source>
</reference>
<protein>
    <submittedName>
        <fullName evidence="1">Uncharacterized protein</fullName>
    </submittedName>
</protein>